<dbReference type="GO" id="GO:0016810">
    <property type="term" value="F:hydrolase activity, acting on carbon-nitrogen (but not peptide) bonds"/>
    <property type="evidence" value="ECO:0007669"/>
    <property type="project" value="InterPro"/>
</dbReference>
<dbReference type="SUPFAM" id="SSF51338">
    <property type="entry name" value="Composite domain of metallo-dependent hydrolases"/>
    <property type="match status" value="1"/>
</dbReference>
<protein>
    <submittedName>
        <fullName evidence="4">Amidohydrolase 3</fullName>
    </submittedName>
</protein>
<dbReference type="EMBL" id="CP002353">
    <property type="protein sequence ID" value="ADV61843.1"/>
    <property type="molecule type" value="Genomic_DNA"/>
</dbReference>
<dbReference type="Gene3D" id="2.30.40.10">
    <property type="entry name" value="Urease, subunit C, domain 1"/>
    <property type="match status" value="1"/>
</dbReference>
<dbReference type="InterPro" id="IPR051781">
    <property type="entry name" value="Metallo-dep_Hydrolase"/>
</dbReference>
<dbReference type="SUPFAM" id="SSF51556">
    <property type="entry name" value="Metallo-dependent hydrolases"/>
    <property type="match status" value="1"/>
</dbReference>
<feature type="region of interest" description="Disordered" evidence="1">
    <location>
        <begin position="219"/>
        <end position="238"/>
    </location>
</feature>
<keyword evidence="5" id="KW-1185">Reference proteome</keyword>
<dbReference type="PANTHER" id="PTHR43135:SF3">
    <property type="entry name" value="ALPHA-D-RIBOSE 1-METHYLPHOSPHONATE 5-TRIPHOSPHATE DIPHOSPHATASE"/>
    <property type="match status" value="1"/>
</dbReference>
<evidence type="ECO:0000256" key="2">
    <source>
        <dbReference type="SAM" id="SignalP"/>
    </source>
</evidence>
<dbReference type="PANTHER" id="PTHR43135">
    <property type="entry name" value="ALPHA-D-RIBOSE 1-METHYLPHOSPHONATE 5-TRIPHOSPHATE DIPHOSPHATASE"/>
    <property type="match status" value="1"/>
</dbReference>
<dbReference type="HOGENOM" id="CLU_642184_0_0_0"/>
<accession>E8R6E2</accession>
<feature type="compositionally biased region" description="Low complexity" evidence="1">
    <location>
        <begin position="222"/>
        <end position="233"/>
    </location>
</feature>
<keyword evidence="2" id="KW-0732">Signal</keyword>
<evidence type="ECO:0000259" key="3">
    <source>
        <dbReference type="Pfam" id="PF07969"/>
    </source>
</evidence>
<evidence type="ECO:0000313" key="5">
    <source>
        <dbReference type="Proteomes" id="UP000008631"/>
    </source>
</evidence>
<evidence type="ECO:0000313" key="4">
    <source>
        <dbReference type="EMBL" id="ADV61843.1"/>
    </source>
</evidence>
<feature type="chain" id="PRO_5003230087" evidence="2">
    <location>
        <begin position="34"/>
        <end position="427"/>
    </location>
</feature>
<gene>
    <name evidence="4" type="ordered locus">Isop_1257</name>
</gene>
<organism evidence="4 5">
    <name type="scientific">Isosphaera pallida (strain ATCC 43644 / DSM 9630 / IS1B)</name>
    <dbReference type="NCBI Taxonomy" id="575540"/>
    <lineage>
        <taxon>Bacteria</taxon>
        <taxon>Pseudomonadati</taxon>
        <taxon>Planctomycetota</taxon>
        <taxon>Planctomycetia</taxon>
        <taxon>Isosphaerales</taxon>
        <taxon>Isosphaeraceae</taxon>
        <taxon>Isosphaera</taxon>
    </lineage>
</organism>
<reference evidence="4 5" key="2">
    <citation type="journal article" date="2011" name="Stand. Genomic Sci.">
        <title>Complete genome sequence of Isosphaera pallida type strain (IS1B).</title>
        <authorList>
            <consortium name="US DOE Joint Genome Institute (JGI-PGF)"/>
            <person name="Goker M."/>
            <person name="Cleland D."/>
            <person name="Saunders E."/>
            <person name="Lapidus A."/>
            <person name="Nolan M."/>
            <person name="Lucas S."/>
            <person name="Hammon N."/>
            <person name="Deshpande S."/>
            <person name="Cheng J.F."/>
            <person name="Tapia R."/>
            <person name="Han C."/>
            <person name="Goodwin L."/>
            <person name="Pitluck S."/>
            <person name="Liolios K."/>
            <person name="Pagani I."/>
            <person name="Ivanova N."/>
            <person name="Mavromatis K."/>
            <person name="Pati A."/>
            <person name="Chen A."/>
            <person name="Palaniappan K."/>
            <person name="Land M."/>
            <person name="Hauser L."/>
            <person name="Chang Y.J."/>
            <person name="Jeffries C.D."/>
            <person name="Detter J.C."/>
            <person name="Beck B."/>
            <person name="Woyke T."/>
            <person name="Bristow J."/>
            <person name="Eisen J.A."/>
            <person name="Markowitz V."/>
            <person name="Hugenholtz P."/>
            <person name="Kyrpides N.C."/>
            <person name="Klenk H.P."/>
        </authorList>
    </citation>
    <scope>NUCLEOTIDE SEQUENCE [LARGE SCALE GENOMIC DNA]</scope>
    <source>
        <strain evidence="5">ATCC 43644 / DSM 9630 / IS1B</strain>
    </source>
</reference>
<dbReference type="InterPro" id="IPR011059">
    <property type="entry name" value="Metal-dep_hydrolase_composite"/>
</dbReference>
<dbReference type="InterPro" id="IPR013108">
    <property type="entry name" value="Amidohydro_3"/>
</dbReference>
<sequence>MRTRRFTLVLALTQTRAVALILAMGWGSASTLAQQAAVVIQGASVETGAKAGRIDNAVIVIENGRIAKLGSAAEVRIPAAARLVNLRGKTILPGLIDPVYVVNVGGTEGSSGGSRTIVIQGRAITLPGDSGGSTPVFTRVVENASLDPRAFRVPNRSGLTLLNLVPSSGYGQSALVRPTPKHGDTLLQTGDGFLYIQLSNRTESLSVLRDNLAATKRATVDSSSGSASANAGPSPTPSVERELWKAVVEGKAPLLVRAANAATVLHVLAILNEFPNVRLGLAVSGSDLDLLLRADALTDRKDKITLILAPTLDNEDGSRVRIHAARLAREAGLPVALSLSHLGRTSELTANQATPLFALGRLIAAGMSREEALRAATQTPAALLGLEATHGTLEEGRVASFLVFEGDPLEPTSTLRDVWIEGNPTYD</sequence>
<dbReference type="eggNOG" id="COG1228">
    <property type="taxonomic scope" value="Bacteria"/>
</dbReference>
<feature type="domain" description="Amidohydrolase 3" evidence="3">
    <location>
        <begin position="366"/>
        <end position="426"/>
    </location>
</feature>
<proteinExistence type="predicted"/>
<dbReference type="InterPro" id="IPR032466">
    <property type="entry name" value="Metal_Hydrolase"/>
</dbReference>
<dbReference type="STRING" id="575540.Isop_1257"/>
<dbReference type="Pfam" id="PF07969">
    <property type="entry name" value="Amidohydro_3"/>
    <property type="match status" value="1"/>
</dbReference>
<dbReference type="Gene3D" id="3.20.20.140">
    <property type="entry name" value="Metal-dependent hydrolases"/>
    <property type="match status" value="1"/>
</dbReference>
<name>E8R6E2_ISOPI</name>
<feature type="signal peptide" evidence="2">
    <location>
        <begin position="1"/>
        <end position="33"/>
    </location>
</feature>
<reference key="1">
    <citation type="submission" date="2010-11" db="EMBL/GenBank/DDBJ databases">
        <title>The complete sequence of chromosome of Isophaera pallida ATCC 43644.</title>
        <authorList>
            <consortium name="US DOE Joint Genome Institute (JGI-PGF)"/>
            <person name="Lucas S."/>
            <person name="Copeland A."/>
            <person name="Lapidus A."/>
            <person name="Bruce D."/>
            <person name="Goodwin L."/>
            <person name="Pitluck S."/>
            <person name="Kyrpides N."/>
            <person name="Mavromatis K."/>
            <person name="Pagani I."/>
            <person name="Ivanova N."/>
            <person name="Saunders E."/>
            <person name="Brettin T."/>
            <person name="Detter J.C."/>
            <person name="Han C."/>
            <person name="Tapia R."/>
            <person name="Land M."/>
            <person name="Hauser L."/>
            <person name="Markowitz V."/>
            <person name="Cheng J.-F."/>
            <person name="Hugenholtz P."/>
            <person name="Woyke T."/>
            <person name="Wu D."/>
            <person name="Eisen J.A."/>
        </authorList>
    </citation>
    <scope>NUCLEOTIDE SEQUENCE</scope>
    <source>
        <strain>ATCC 43644</strain>
    </source>
</reference>
<dbReference type="InParanoid" id="E8R6E2"/>
<dbReference type="Proteomes" id="UP000008631">
    <property type="component" value="Chromosome"/>
</dbReference>
<dbReference type="OrthoDB" id="260619at2"/>
<evidence type="ECO:0000256" key="1">
    <source>
        <dbReference type="SAM" id="MobiDB-lite"/>
    </source>
</evidence>
<dbReference type="AlphaFoldDB" id="E8R6E2"/>
<dbReference type="KEGG" id="ipa:Isop_1257"/>